<dbReference type="EMBL" id="CP001197">
    <property type="protein sequence ID" value="ACL08764.1"/>
    <property type="molecule type" value="Genomic_DNA"/>
</dbReference>
<dbReference type="eggNOG" id="ENOG502ZJAH">
    <property type="taxonomic scope" value="Bacteria"/>
</dbReference>
<protein>
    <submittedName>
        <fullName evidence="1">Uncharacterized protein</fullName>
    </submittedName>
</protein>
<sequence length="512" mass="55386">MAPITMHPDNAAQVLDAFAHAAQGNDTTSSVVFRNGRMEQTGRLGAFFTGQAAHRATIDSLRSAILSLYGPDVANIAEARLEHLQAQGKPLRACVVRDLLRDVEAGRQEVARMNSTLVQQFTGDNPLFEGATLTPAMDAFFAGKNWTEGQKAECRQLTQDYLAQGPGHSGKEFFTPDKLFQQISSGEMPCLAAYRAAVEHTPDRSYRDVMERVPPQLAKDMSYMRAMFCGNSTDMGTVALMLEKLPTMRAAQPQGPLAAATIWNACTNGAPMPEGLGDSPLKLGGALSDFLRAQMEQAAQDRPDVPVLVLLSMCAGMRHDVAAQLALQPGPIALHDLVSTAPLYSLTPHVTLDAAEAQLGADLHRMGQEDGVHSTFTFTTPLGQRSIDVNDDTHMDAADKARYAGGNPNAMTRDIREQVVALCGEGNPGQAQVVMFGMSQAGLALVRNLSFMTGAPRSEHCAMNISLHREDNGDIRMEFRRPPGTPFDCEMDYVVHPDGTSELTHLQMSGHP</sequence>
<gene>
    <name evidence="1" type="ordered locus">DvMF_1820</name>
</gene>
<dbReference type="HOGENOM" id="CLU_465201_0_0_7"/>
<proteinExistence type="predicted"/>
<reference evidence="1" key="1">
    <citation type="submission" date="2008-10" db="EMBL/GenBank/DDBJ databases">
        <title>Complete sequence of Desulfovibrio vulgaris str. 'Miyazaki F'.</title>
        <authorList>
            <person name="Lucas S."/>
            <person name="Copeland A."/>
            <person name="Lapidus A."/>
            <person name="Glavina del Rio T."/>
            <person name="Dalin E."/>
            <person name="Tice H."/>
            <person name="Bruce D."/>
            <person name="Goodwin L."/>
            <person name="Pitluck S."/>
            <person name="Sims D."/>
            <person name="Brettin T."/>
            <person name="Detter J.C."/>
            <person name="Han C."/>
            <person name="Larimer F."/>
            <person name="Land M."/>
            <person name="Hauser L."/>
            <person name="Kyrpides N."/>
            <person name="Mikhailova N."/>
            <person name="Hazen T.C."/>
            <person name="Richardson P."/>
        </authorList>
    </citation>
    <scope>NUCLEOTIDE SEQUENCE</scope>
    <source>
        <strain evidence="1">Miyazaki F</strain>
    </source>
</reference>
<organism evidence="1">
    <name type="scientific">Nitratidesulfovibrio vulgaris (strain DSM 19637 / Miyazaki F)</name>
    <name type="common">Desulfovibrio vulgaris</name>
    <dbReference type="NCBI Taxonomy" id="883"/>
    <lineage>
        <taxon>Bacteria</taxon>
        <taxon>Pseudomonadati</taxon>
        <taxon>Thermodesulfobacteriota</taxon>
        <taxon>Desulfovibrionia</taxon>
        <taxon>Desulfovibrionales</taxon>
        <taxon>Desulfovibrionaceae</taxon>
        <taxon>Nitratidesulfovibrio</taxon>
    </lineage>
</organism>
<dbReference type="KEGG" id="dvm:DvMF_1820"/>
<name>B8DMC0_NITV9</name>
<accession>B8DMC0</accession>
<dbReference type="AlphaFoldDB" id="B8DMC0"/>
<evidence type="ECO:0000313" key="1">
    <source>
        <dbReference type="EMBL" id="ACL08764.1"/>
    </source>
</evidence>